<feature type="transmembrane region" description="Helical" evidence="6">
    <location>
        <begin position="225"/>
        <end position="244"/>
    </location>
</feature>
<feature type="transmembrane region" description="Helical" evidence="6">
    <location>
        <begin position="65"/>
        <end position="89"/>
    </location>
</feature>
<feature type="transmembrane region" description="Helical" evidence="6">
    <location>
        <begin position="144"/>
        <end position="166"/>
    </location>
</feature>
<evidence type="ECO:0000256" key="4">
    <source>
        <dbReference type="ARBA" id="ARBA00023136"/>
    </source>
</evidence>
<evidence type="ECO:0000256" key="2">
    <source>
        <dbReference type="ARBA" id="ARBA00022692"/>
    </source>
</evidence>
<feature type="domain" description="Rhodopsin" evidence="7">
    <location>
        <begin position="49"/>
        <end position="288"/>
    </location>
</feature>
<proteinExistence type="inferred from homology"/>
<name>A0A9P9WG73_9PEZI</name>
<evidence type="ECO:0000313" key="9">
    <source>
        <dbReference type="Proteomes" id="UP000829685"/>
    </source>
</evidence>
<evidence type="ECO:0000259" key="7">
    <source>
        <dbReference type="Pfam" id="PF20684"/>
    </source>
</evidence>
<comment type="similarity">
    <text evidence="5">Belongs to the SAT4 family.</text>
</comment>
<sequence>MTDSAEPLGAAPPPPGVVPDFDNPADAGFLADRAGLLTFASLATVFFILRCYVKIFISPRMMAEDWTFMIAWASLIAFISTVLMMTHYGDGHHIWEITKEEFTTLRKWLYIRSLIFGPASYFTKVTLLLIIARVFSVREQISRAIYIYIWVLLICFLPIQVMKTAICTPIRGFWDLSVHNARCLDHRHLFVADRSLSIITDILILVIPIVVTWSMNVPIRKKIKIAVLLGAGGIATAINCFQLWKVVLYARSDDATSDMVVLDLTITAELTIGLMCACLPPINLLLQRLRSAKADCNMPHPEKRALWKLGRLERSHKGVSSTWGDSVITRRGTTYDDMSDVDVEMAMLTGRPLTVASADASKHGSNMNRSLNSLDRRTEGWLSSDIQREELTPSGILVPDRIWDGLTIDRVGPPRIVSEHQ</sequence>
<reference evidence="8" key="1">
    <citation type="submission" date="2021-03" db="EMBL/GenBank/DDBJ databases">
        <title>Revisited historic fungal species revealed as producer of novel bioactive compounds through whole genome sequencing and comparative genomics.</title>
        <authorList>
            <person name="Vignolle G.A."/>
            <person name="Hochenegger N."/>
            <person name="Mach R.L."/>
            <person name="Mach-Aigner A.R."/>
            <person name="Javad Rahimi M."/>
            <person name="Salim K.A."/>
            <person name="Chan C.M."/>
            <person name="Lim L.B.L."/>
            <person name="Cai F."/>
            <person name="Druzhinina I.S."/>
            <person name="U'Ren J.M."/>
            <person name="Derntl C."/>
        </authorList>
    </citation>
    <scope>NUCLEOTIDE SEQUENCE</scope>
    <source>
        <strain evidence="8">TUCIM 5799</strain>
    </source>
</reference>
<feature type="transmembrane region" description="Helical" evidence="6">
    <location>
        <begin position="109"/>
        <end position="132"/>
    </location>
</feature>
<feature type="transmembrane region" description="Helical" evidence="6">
    <location>
        <begin position="34"/>
        <end position="53"/>
    </location>
</feature>
<organism evidence="8 9">
    <name type="scientific">Neoarthrinium moseri</name>
    <dbReference type="NCBI Taxonomy" id="1658444"/>
    <lineage>
        <taxon>Eukaryota</taxon>
        <taxon>Fungi</taxon>
        <taxon>Dikarya</taxon>
        <taxon>Ascomycota</taxon>
        <taxon>Pezizomycotina</taxon>
        <taxon>Sordariomycetes</taxon>
        <taxon>Xylariomycetidae</taxon>
        <taxon>Amphisphaeriales</taxon>
        <taxon>Apiosporaceae</taxon>
        <taxon>Neoarthrinium</taxon>
    </lineage>
</organism>
<feature type="transmembrane region" description="Helical" evidence="6">
    <location>
        <begin position="195"/>
        <end position="213"/>
    </location>
</feature>
<evidence type="ECO:0000256" key="3">
    <source>
        <dbReference type="ARBA" id="ARBA00022989"/>
    </source>
</evidence>
<keyword evidence="9" id="KW-1185">Reference proteome</keyword>
<gene>
    <name evidence="8" type="ORF">JX265_009296</name>
</gene>
<dbReference type="InterPro" id="IPR052337">
    <property type="entry name" value="SAT4-like"/>
</dbReference>
<dbReference type="PANTHER" id="PTHR33048:SF108">
    <property type="entry name" value="INTEGRAL MEMBRANE PROTEIN"/>
    <property type="match status" value="1"/>
</dbReference>
<protein>
    <recommendedName>
        <fullName evidence="7">Rhodopsin domain-containing protein</fullName>
    </recommendedName>
</protein>
<keyword evidence="4 6" id="KW-0472">Membrane</keyword>
<keyword evidence="2 6" id="KW-0812">Transmembrane</keyword>
<dbReference type="AlphaFoldDB" id="A0A9P9WG73"/>
<evidence type="ECO:0000256" key="1">
    <source>
        <dbReference type="ARBA" id="ARBA00004141"/>
    </source>
</evidence>
<evidence type="ECO:0000256" key="5">
    <source>
        <dbReference type="ARBA" id="ARBA00038359"/>
    </source>
</evidence>
<dbReference type="InterPro" id="IPR049326">
    <property type="entry name" value="Rhodopsin_dom_fungi"/>
</dbReference>
<comment type="subcellular location">
    <subcellularLocation>
        <location evidence="1">Membrane</location>
        <topology evidence="1">Multi-pass membrane protein</topology>
    </subcellularLocation>
</comment>
<dbReference type="EMBL" id="JAFIMR010000028">
    <property type="protein sequence ID" value="KAI1861793.1"/>
    <property type="molecule type" value="Genomic_DNA"/>
</dbReference>
<evidence type="ECO:0000313" key="8">
    <source>
        <dbReference type="EMBL" id="KAI1861793.1"/>
    </source>
</evidence>
<dbReference type="Pfam" id="PF20684">
    <property type="entry name" value="Fung_rhodopsin"/>
    <property type="match status" value="1"/>
</dbReference>
<dbReference type="GO" id="GO:0016020">
    <property type="term" value="C:membrane"/>
    <property type="evidence" value="ECO:0007669"/>
    <property type="project" value="UniProtKB-SubCell"/>
</dbReference>
<keyword evidence="3 6" id="KW-1133">Transmembrane helix</keyword>
<comment type="caution">
    <text evidence="8">The sequence shown here is derived from an EMBL/GenBank/DDBJ whole genome shotgun (WGS) entry which is preliminary data.</text>
</comment>
<evidence type="ECO:0000256" key="6">
    <source>
        <dbReference type="SAM" id="Phobius"/>
    </source>
</evidence>
<dbReference type="Proteomes" id="UP000829685">
    <property type="component" value="Unassembled WGS sequence"/>
</dbReference>
<accession>A0A9P9WG73</accession>
<feature type="transmembrane region" description="Helical" evidence="6">
    <location>
        <begin position="264"/>
        <end position="286"/>
    </location>
</feature>
<dbReference type="PANTHER" id="PTHR33048">
    <property type="entry name" value="PTH11-LIKE INTEGRAL MEMBRANE PROTEIN (AFU_ORTHOLOGUE AFUA_5G11245)"/>
    <property type="match status" value="1"/>
</dbReference>